<dbReference type="NCBIfam" id="TIGR00479">
    <property type="entry name" value="rumA"/>
    <property type="match status" value="1"/>
</dbReference>
<dbReference type="Gene3D" id="2.40.50.140">
    <property type="entry name" value="Nucleic acid-binding proteins"/>
    <property type="match status" value="1"/>
</dbReference>
<evidence type="ECO:0000256" key="5">
    <source>
        <dbReference type="PROSITE-ProRule" id="PRU10015"/>
    </source>
</evidence>
<feature type="binding site" evidence="4">
    <location>
        <position position="312"/>
    </location>
    <ligand>
        <name>S-adenosyl-L-methionine</name>
        <dbReference type="ChEBI" id="CHEBI:59789"/>
    </ligand>
</feature>
<dbReference type="PROSITE" id="PS50926">
    <property type="entry name" value="TRAM"/>
    <property type="match status" value="1"/>
</dbReference>
<dbReference type="Pfam" id="PF01938">
    <property type="entry name" value="TRAM"/>
    <property type="match status" value="1"/>
</dbReference>
<dbReference type="Gene3D" id="2.40.50.1070">
    <property type="match status" value="1"/>
</dbReference>
<dbReference type="Gene3D" id="3.40.50.150">
    <property type="entry name" value="Vaccinia Virus protein VP39"/>
    <property type="match status" value="1"/>
</dbReference>
<feature type="active site" evidence="5">
    <location>
        <position position="386"/>
    </location>
</feature>
<dbReference type="EMBL" id="MPJW01000151">
    <property type="protein sequence ID" value="OLU38800.1"/>
    <property type="molecule type" value="Genomic_DNA"/>
</dbReference>
<dbReference type="PANTHER" id="PTHR11061:SF30">
    <property type="entry name" value="TRNA (URACIL(54)-C(5))-METHYLTRANSFERASE"/>
    <property type="match status" value="1"/>
</dbReference>
<dbReference type="AlphaFoldDB" id="A0A1U7NFB0"/>
<dbReference type="InterPro" id="IPR002792">
    <property type="entry name" value="TRAM_dom"/>
</dbReference>
<feature type="domain" description="TRAM" evidence="6">
    <location>
        <begin position="1"/>
        <end position="43"/>
    </location>
</feature>
<reference evidence="7 8" key="1">
    <citation type="submission" date="2016-11" db="EMBL/GenBank/DDBJ databases">
        <title>Description of two novel members of the family Erysipelotrichaceae: Ileibacterium lipovorans gen. nov., sp. nov. and Dubosiella newyorkensis, gen. nov., sp. nov.</title>
        <authorList>
            <person name="Cox L.M."/>
            <person name="Sohn J."/>
            <person name="Tyrrell K.L."/>
            <person name="Citron D.M."/>
            <person name="Lawson P.A."/>
            <person name="Patel N.B."/>
            <person name="Iizumi T."/>
            <person name="Perez-Perez G.I."/>
            <person name="Goldstein E.J."/>
            <person name="Blaser M.J."/>
        </authorList>
    </citation>
    <scope>NUCLEOTIDE SEQUENCE [LARGE SCALE GENOMIC DNA]</scope>
    <source>
        <strain evidence="7 8">NYU-BL-A3</strain>
    </source>
</reference>
<evidence type="ECO:0000256" key="3">
    <source>
        <dbReference type="ARBA" id="ARBA00022691"/>
    </source>
</evidence>
<keyword evidence="3 4" id="KW-0949">S-adenosyl-L-methionine</keyword>
<evidence type="ECO:0000256" key="4">
    <source>
        <dbReference type="PROSITE-ProRule" id="PRU01024"/>
    </source>
</evidence>
<dbReference type="Pfam" id="PF05958">
    <property type="entry name" value="tRNA_U5-meth_tr"/>
    <property type="match status" value="1"/>
</dbReference>
<accession>A0A1U7NFB0</accession>
<dbReference type="SUPFAM" id="SSF50249">
    <property type="entry name" value="Nucleic acid-binding proteins"/>
    <property type="match status" value="1"/>
</dbReference>
<feature type="binding site" evidence="4">
    <location>
        <position position="359"/>
    </location>
    <ligand>
        <name>S-adenosyl-L-methionine</name>
        <dbReference type="ChEBI" id="CHEBI:59789"/>
    </ligand>
</feature>
<evidence type="ECO:0000259" key="6">
    <source>
        <dbReference type="PROSITE" id="PS50926"/>
    </source>
</evidence>
<feature type="binding site" evidence="4">
    <location>
        <position position="291"/>
    </location>
    <ligand>
        <name>S-adenosyl-L-methionine</name>
        <dbReference type="ChEBI" id="CHEBI:59789"/>
    </ligand>
</feature>
<comment type="similarity">
    <text evidence="4">Belongs to the class I-like SAM-binding methyltransferase superfamily. RNA M5U methyltransferase family.</text>
</comment>
<dbReference type="GO" id="GO:0070041">
    <property type="term" value="F:rRNA (uridine-C5-)-methyltransferase activity"/>
    <property type="evidence" value="ECO:0007669"/>
    <property type="project" value="TreeGrafter"/>
</dbReference>
<evidence type="ECO:0000313" key="8">
    <source>
        <dbReference type="Proteomes" id="UP000186341"/>
    </source>
</evidence>
<keyword evidence="2 4" id="KW-0808">Transferase</keyword>
<dbReference type="SUPFAM" id="SSF53335">
    <property type="entry name" value="S-adenosyl-L-methionine-dependent methyltransferases"/>
    <property type="match status" value="1"/>
</dbReference>
<proteinExistence type="inferred from homology"/>
<dbReference type="InterPro" id="IPR010280">
    <property type="entry name" value="U5_MeTrfase_fam"/>
</dbReference>
<organism evidence="7 8">
    <name type="scientific">Ileibacterium valens</name>
    <dbReference type="NCBI Taxonomy" id="1862668"/>
    <lineage>
        <taxon>Bacteria</taxon>
        <taxon>Bacillati</taxon>
        <taxon>Bacillota</taxon>
        <taxon>Erysipelotrichia</taxon>
        <taxon>Erysipelotrichales</taxon>
        <taxon>Erysipelotrichaceae</taxon>
        <taxon>Ileibacterium</taxon>
    </lineage>
</organism>
<evidence type="ECO:0000313" key="7">
    <source>
        <dbReference type="EMBL" id="OLU38800.1"/>
    </source>
</evidence>
<dbReference type="InterPro" id="IPR029063">
    <property type="entry name" value="SAM-dependent_MTases_sf"/>
</dbReference>
<dbReference type="PROSITE" id="PS01230">
    <property type="entry name" value="TRMA_1"/>
    <property type="match status" value="1"/>
</dbReference>
<gene>
    <name evidence="7" type="ORF">BO222_07785</name>
</gene>
<dbReference type="PANTHER" id="PTHR11061">
    <property type="entry name" value="RNA M5U METHYLTRANSFERASE"/>
    <property type="match status" value="1"/>
</dbReference>
<protein>
    <submittedName>
        <fullName evidence="7">23S rRNA (Uracil-5-)-methyltransferase RumA</fullName>
    </submittedName>
</protein>
<evidence type="ECO:0000256" key="2">
    <source>
        <dbReference type="ARBA" id="ARBA00022679"/>
    </source>
</evidence>
<dbReference type="GO" id="GO:0070475">
    <property type="term" value="P:rRNA base methylation"/>
    <property type="evidence" value="ECO:0007669"/>
    <property type="project" value="TreeGrafter"/>
</dbReference>
<dbReference type="InterPro" id="IPR030390">
    <property type="entry name" value="MeTrfase_TrmA_AS"/>
</dbReference>
<keyword evidence="8" id="KW-1185">Reference proteome</keyword>
<feature type="active site" description="Nucleophile" evidence="4">
    <location>
        <position position="386"/>
    </location>
</feature>
<dbReference type="Proteomes" id="UP000186341">
    <property type="component" value="Unassembled WGS sequence"/>
</dbReference>
<name>A0A1U7NFB0_9FIRM</name>
<dbReference type="PROSITE" id="PS51687">
    <property type="entry name" value="SAM_MT_RNA_M5U"/>
    <property type="match status" value="1"/>
</dbReference>
<comment type="caution">
    <text evidence="7">The sequence shown here is derived from an EMBL/GenBank/DDBJ whole genome shotgun (WGS) entry which is preliminary data.</text>
</comment>
<dbReference type="InterPro" id="IPR012340">
    <property type="entry name" value="NA-bd_OB-fold"/>
</dbReference>
<evidence type="ECO:0000256" key="1">
    <source>
        <dbReference type="ARBA" id="ARBA00022603"/>
    </source>
</evidence>
<feature type="binding site" evidence="4">
    <location>
        <position position="263"/>
    </location>
    <ligand>
        <name>S-adenosyl-L-methionine</name>
        <dbReference type="ChEBI" id="CHEBI:59789"/>
    </ligand>
</feature>
<sequence length="430" mass="48487">MNGEGIAYKNRKPVFVDGVIPEETALIEITEDNEKYAKGKLVRILEESPRRRHTVCPIADQCGGCALMHVDYKGQVRAKEKLLKEALKKYAGYTGEIEPIVKNPTPLAYRNACKFPFGKDEEGKITTGMYERNSNDFVPVARCLIHTKKLEKIRHEVEEVLQKYEMKPFDKESGIGLRNLVLKEFDDRVHIILVTSEMDLPEEMVNELLSLENAASVWQSIKDEEDMEFEMFGNRMIHLGGDMKMTLSLDDLSLELLPRSFFQLNTAQAKQLYEQVVEWIPENTGLLVEAYSGIGAMSLFAADKCDEVIGIEVVEDAIANAKENALANGKENVRFICGDAGEELEKVADAQQVDFLLVDPPRSGLNKKMKESIHKAAPEKIIYVSCNPATLGKDLAEMNDQYQIEKIVPFDMFSQTPHVEVACLLSRKYA</sequence>
<dbReference type="CDD" id="cd02440">
    <property type="entry name" value="AdoMet_MTases"/>
    <property type="match status" value="1"/>
</dbReference>
<keyword evidence="1 4" id="KW-0489">Methyltransferase</keyword>